<gene>
    <name evidence="2" type="ORF">JJQ60_08385</name>
</gene>
<dbReference type="AlphaFoldDB" id="A0A937D7X9"/>
<protein>
    <submittedName>
        <fullName evidence="2">Uncharacterized protein</fullName>
    </submittedName>
</protein>
<comment type="caution">
    <text evidence="2">The sequence shown here is derived from an EMBL/GenBank/DDBJ whole genome shotgun (WGS) entry which is preliminary data.</text>
</comment>
<organism evidence="2 3">
    <name type="scientific">Aquimarina mytili</name>
    <dbReference type="NCBI Taxonomy" id="874423"/>
    <lineage>
        <taxon>Bacteria</taxon>
        <taxon>Pseudomonadati</taxon>
        <taxon>Bacteroidota</taxon>
        <taxon>Flavobacteriia</taxon>
        <taxon>Flavobacteriales</taxon>
        <taxon>Flavobacteriaceae</taxon>
        <taxon>Aquimarina</taxon>
    </lineage>
</organism>
<accession>A0A937D7X9</accession>
<dbReference type="Proteomes" id="UP000651057">
    <property type="component" value="Unassembled WGS sequence"/>
</dbReference>
<reference evidence="2" key="1">
    <citation type="submission" date="2021-01" db="EMBL/GenBank/DDBJ databases">
        <authorList>
            <person name="Zhong Y.L."/>
        </authorList>
    </citation>
    <scope>NUCLEOTIDE SEQUENCE</scope>
    <source>
        <strain evidence="2">KCTC 23302</strain>
    </source>
</reference>
<proteinExistence type="predicted"/>
<keyword evidence="1" id="KW-1133">Transmembrane helix</keyword>
<keyword evidence="3" id="KW-1185">Reference proteome</keyword>
<evidence type="ECO:0000256" key="1">
    <source>
        <dbReference type="SAM" id="Phobius"/>
    </source>
</evidence>
<dbReference type="RefSeq" id="WP_201918612.1">
    <property type="nucleotide sequence ID" value="NZ_BAABAX010000005.1"/>
</dbReference>
<sequence length="220" mass="25891">MKFFKLKKSFDWKYIIREVLLIFIGINLAIWFNNWNSSNKTKQNKDIVIAKIKGEIENNIKELDTTQKSNQFIVNAFSDLQKLSNKRTSSILTNPQKVNELKKRYPHFFNISDSLKINDTIFRYNINTYIELEIPVLNQIAWETAKSIGITNEFDYECLYNLESTYNLQLRVKNEVNKAANALQKREIKSLIHILEFLEQLNAQLIKNYQDILLSIESCA</sequence>
<dbReference type="EMBL" id="JAERQJ010000003">
    <property type="protein sequence ID" value="MBL0683530.1"/>
    <property type="molecule type" value="Genomic_DNA"/>
</dbReference>
<evidence type="ECO:0000313" key="2">
    <source>
        <dbReference type="EMBL" id="MBL0683530.1"/>
    </source>
</evidence>
<feature type="transmembrane region" description="Helical" evidence="1">
    <location>
        <begin position="12"/>
        <end position="32"/>
    </location>
</feature>
<evidence type="ECO:0000313" key="3">
    <source>
        <dbReference type="Proteomes" id="UP000651057"/>
    </source>
</evidence>
<keyword evidence="1" id="KW-0472">Membrane</keyword>
<keyword evidence="1" id="KW-0812">Transmembrane</keyword>
<name>A0A937D7X9_9FLAO</name>